<dbReference type="GO" id="GO:0003677">
    <property type="term" value="F:DNA binding"/>
    <property type="evidence" value="ECO:0007669"/>
    <property type="project" value="UniProtKB-KW"/>
</dbReference>
<dbReference type="SUPFAM" id="SSF52540">
    <property type="entry name" value="P-loop containing nucleoside triphosphate hydrolases"/>
    <property type="match status" value="1"/>
</dbReference>
<evidence type="ECO:0000256" key="1">
    <source>
        <dbReference type="ARBA" id="ARBA00023015"/>
    </source>
</evidence>
<dbReference type="CDD" id="cd06170">
    <property type="entry name" value="LuxR_C_like"/>
    <property type="match status" value="1"/>
</dbReference>
<keyword evidence="2" id="KW-0238">DNA-binding</keyword>
<name>A0A433JNB7_9MICO</name>
<dbReference type="PANTHER" id="PTHR44688">
    <property type="entry name" value="DNA-BINDING TRANSCRIPTIONAL ACTIVATOR DEVR_DOSR"/>
    <property type="match status" value="1"/>
</dbReference>
<keyword evidence="1" id="KW-0805">Transcription regulation</keyword>
<dbReference type="PANTHER" id="PTHR44688:SF16">
    <property type="entry name" value="DNA-BINDING TRANSCRIPTIONAL ACTIVATOR DEVR_DOSR"/>
    <property type="match status" value="1"/>
</dbReference>
<reference evidence="6 7" key="1">
    <citation type="submission" date="2018-12" db="EMBL/GenBank/DDBJ databases">
        <authorList>
            <person name="Li F."/>
        </authorList>
    </citation>
    <scope>NUCLEOTIDE SEQUENCE [LARGE SCALE GENOMIC DNA]</scope>
    <source>
        <strain evidence="6 7">EGI 6500705</strain>
    </source>
</reference>
<evidence type="ECO:0000256" key="2">
    <source>
        <dbReference type="ARBA" id="ARBA00023125"/>
    </source>
</evidence>
<dbReference type="Proteomes" id="UP000274909">
    <property type="component" value="Unassembled WGS sequence"/>
</dbReference>
<dbReference type="InterPro" id="IPR000792">
    <property type="entry name" value="Tscrpt_reg_LuxR_C"/>
</dbReference>
<feature type="region of interest" description="Disordered" evidence="4">
    <location>
        <begin position="1"/>
        <end position="25"/>
    </location>
</feature>
<dbReference type="PROSITE" id="PS50043">
    <property type="entry name" value="HTH_LUXR_2"/>
    <property type="match status" value="1"/>
</dbReference>
<evidence type="ECO:0000313" key="7">
    <source>
        <dbReference type="Proteomes" id="UP000274909"/>
    </source>
</evidence>
<dbReference type="InterPro" id="IPR027417">
    <property type="entry name" value="P-loop_NTPase"/>
</dbReference>
<dbReference type="Pfam" id="PF00196">
    <property type="entry name" value="GerE"/>
    <property type="match status" value="1"/>
</dbReference>
<comment type="caution">
    <text evidence="6">The sequence shown here is derived from an EMBL/GenBank/DDBJ whole genome shotgun (WGS) entry which is preliminary data.</text>
</comment>
<keyword evidence="7" id="KW-1185">Reference proteome</keyword>
<evidence type="ECO:0000313" key="6">
    <source>
        <dbReference type="EMBL" id="RUQ96931.1"/>
    </source>
</evidence>
<dbReference type="SUPFAM" id="SSF46894">
    <property type="entry name" value="C-terminal effector domain of the bipartite response regulators"/>
    <property type="match status" value="1"/>
</dbReference>
<dbReference type="InterPro" id="IPR036388">
    <property type="entry name" value="WH-like_DNA-bd_sf"/>
</dbReference>
<evidence type="ECO:0000256" key="4">
    <source>
        <dbReference type="SAM" id="MobiDB-lite"/>
    </source>
</evidence>
<feature type="domain" description="HTH luxR-type" evidence="5">
    <location>
        <begin position="966"/>
        <end position="1031"/>
    </location>
</feature>
<evidence type="ECO:0000256" key="3">
    <source>
        <dbReference type="ARBA" id="ARBA00023163"/>
    </source>
</evidence>
<dbReference type="GO" id="GO:0006355">
    <property type="term" value="P:regulation of DNA-templated transcription"/>
    <property type="evidence" value="ECO:0007669"/>
    <property type="project" value="InterPro"/>
</dbReference>
<dbReference type="SMART" id="SM00421">
    <property type="entry name" value="HTH_LUXR"/>
    <property type="match status" value="1"/>
</dbReference>
<organism evidence="6 7">
    <name type="scientific">Labedella endophytica</name>
    <dbReference type="NCBI Taxonomy" id="1523160"/>
    <lineage>
        <taxon>Bacteria</taxon>
        <taxon>Bacillati</taxon>
        <taxon>Actinomycetota</taxon>
        <taxon>Actinomycetes</taxon>
        <taxon>Micrococcales</taxon>
        <taxon>Microbacteriaceae</taxon>
        <taxon>Labedella</taxon>
    </lineage>
</organism>
<sequence>MTVAELTAGSPFPVVGGTATGGHGDRRYRYRRAVPTRTRGISTTCSRSRPPSRGHPAAGGARNRTQRLPGGCSPVTGLLLRETTGRPVWACHTPDCYVETVAENRPRAYRWQHVDPRGGDGRGGHGTMREKTARSTSIAGVMGITSVTSVTSTSTSTSTSVVGEDRNVDEIVATLTGGRSVLVVGTLGSGKSFLIEAAIQALVAAGRLPLTVRAAAPLSATPFGALRANPRVAQLLDAASRPSTGEPTPVIVVDDGHLLDADSARWISQAVHVARITALVVSAPSSSAEARRAQPDTLTELDELWISGHAARVDLGPLTFAEAEELIEAEAGHAVVDRIRRADLYRASGGSRLFLIEMVRSLAEDASAPSSGIRITNRIRDVLRYQLNTLGRSQRVCLSLVSRLGGVTRPRLSRVVEARAIDRLLEKGYLVTDARNPDMLRAPSIFSTLRDNADETEETDEVDDLVDALGEILAAETALSADEATDIAMRWSFDGRLPKAVVAHGAGTVRRIVLAASTEAIEQGRFRDALLFAQMAESTGPSADARLALSRALSGLRRDDEALETLEAAVPLLQEDEEALRLFQWWSALLIGLARYEELPALSATAEGWPAVGPLLRGEILAARVQAAYAFMEWDDVARWGWEIFEDPDYALMTRVRAGVETASALAYRGDVTAAFRCLELIRRLNSDPVSGRALDEVAQVTILTGEALLRFTLGMCVRDILSEVEEILTRTGPRPSSTMLAFLAYTGAVADLFRGDLQAADLEYRAAVGRFTTADSSGWRAGIHSEHALVLGMLGDTVSAGSSLRQAEDLGAARSPVTRHLLTRARYVATSQSITEDLASIERELLALSEGSPALHAVNLYLILTNGGGTAEDRGTLQRLAAETDYALGALLEQHIVAVEGGDGREVERVAAAFAATGAYLLALRAQEDAIAAHGRDGNALRMSQARRQLAAYGVLSRRSDAAEVETTATRLSEREHQVACLIAEGLSNRQIADRLFLSVRTVESHIYQARLKLGVPTRRGLAELVDATA</sequence>
<evidence type="ECO:0000259" key="5">
    <source>
        <dbReference type="PROSITE" id="PS50043"/>
    </source>
</evidence>
<dbReference type="AlphaFoldDB" id="A0A433JNB7"/>
<proteinExistence type="predicted"/>
<dbReference type="Gene3D" id="1.10.10.10">
    <property type="entry name" value="Winged helix-like DNA-binding domain superfamily/Winged helix DNA-binding domain"/>
    <property type="match status" value="1"/>
</dbReference>
<gene>
    <name evidence="6" type="ORF">ELQ94_16925</name>
</gene>
<feature type="region of interest" description="Disordered" evidence="4">
    <location>
        <begin position="112"/>
        <end position="135"/>
    </location>
</feature>
<dbReference type="OrthoDB" id="3197423at2"/>
<dbReference type="InterPro" id="IPR016032">
    <property type="entry name" value="Sig_transdc_resp-reg_C-effctor"/>
</dbReference>
<accession>A0A433JNB7</accession>
<feature type="compositionally biased region" description="Basic and acidic residues" evidence="4">
    <location>
        <begin position="112"/>
        <end position="133"/>
    </location>
</feature>
<feature type="region of interest" description="Disordered" evidence="4">
    <location>
        <begin position="38"/>
        <end position="71"/>
    </location>
</feature>
<keyword evidence="3" id="KW-0804">Transcription</keyword>
<dbReference type="EMBL" id="RZGZ01000007">
    <property type="protein sequence ID" value="RUQ96931.1"/>
    <property type="molecule type" value="Genomic_DNA"/>
</dbReference>
<protein>
    <submittedName>
        <fullName evidence="6">Helix-turn-helix transcriptional regulator</fullName>
    </submittedName>
</protein>
<dbReference type="PRINTS" id="PR00038">
    <property type="entry name" value="HTHLUXR"/>
</dbReference>